<feature type="region of interest" description="Disordered" evidence="2">
    <location>
        <begin position="340"/>
        <end position="369"/>
    </location>
</feature>
<feature type="domain" description="UVR" evidence="3">
    <location>
        <begin position="179"/>
        <end position="214"/>
    </location>
</feature>
<dbReference type="InterPro" id="IPR016024">
    <property type="entry name" value="ARM-type_fold"/>
</dbReference>
<dbReference type="OrthoDB" id="66599at2759"/>
<evidence type="ECO:0000259" key="3">
    <source>
        <dbReference type="PROSITE" id="PS50151"/>
    </source>
</evidence>
<evidence type="ECO:0000313" key="4">
    <source>
        <dbReference type="EMBL" id="OMJ74720.1"/>
    </source>
</evidence>
<gene>
    <name evidence="4" type="ORF">SteCoe_26297</name>
</gene>
<dbReference type="InterPro" id="IPR052607">
    <property type="entry name" value="CEP104-like"/>
</dbReference>
<feature type="region of interest" description="Disordered" evidence="2">
    <location>
        <begin position="261"/>
        <end position="299"/>
    </location>
</feature>
<dbReference type="PANTHER" id="PTHR13371:SF0">
    <property type="entry name" value="CENTROSOMAL PROTEIN OF 104 KDA"/>
    <property type="match status" value="1"/>
</dbReference>
<dbReference type="InterPro" id="IPR011989">
    <property type="entry name" value="ARM-like"/>
</dbReference>
<name>A0A1R2BD93_9CILI</name>
<dbReference type="AlphaFoldDB" id="A0A1R2BD93"/>
<reference evidence="4 5" key="1">
    <citation type="submission" date="2016-11" db="EMBL/GenBank/DDBJ databases">
        <title>The macronuclear genome of Stentor coeruleus: a giant cell with tiny introns.</title>
        <authorList>
            <person name="Slabodnick M."/>
            <person name="Ruby J.G."/>
            <person name="Reiff S.B."/>
            <person name="Swart E.C."/>
            <person name="Gosai S."/>
            <person name="Prabakaran S."/>
            <person name="Witkowska E."/>
            <person name="Larue G.E."/>
            <person name="Fisher S."/>
            <person name="Freeman R.M."/>
            <person name="Gunawardena J."/>
            <person name="Chu W."/>
            <person name="Stover N.A."/>
            <person name="Gregory B.D."/>
            <person name="Nowacki M."/>
            <person name="Derisi J."/>
            <person name="Roy S.W."/>
            <person name="Marshall W.F."/>
            <person name="Sood P."/>
        </authorList>
    </citation>
    <scope>NUCLEOTIDE SEQUENCE [LARGE SCALE GENOMIC DNA]</scope>
    <source>
        <strain evidence="4">WM001</strain>
    </source>
</reference>
<keyword evidence="5" id="KW-1185">Reference proteome</keyword>
<dbReference type="PANTHER" id="PTHR13371">
    <property type="entry name" value="GLYCINE-, GLUTAMATE-, THIENYLCYCLOHEXYLPIPERIDINE-BINDING PROTEIN"/>
    <property type="match status" value="1"/>
</dbReference>
<dbReference type="Pfam" id="PF02151">
    <property type="entry name" value="UVR"/>
    <property type="match status" value="1"/>
</dbReference>
<dbReference type="Gene3D" id="1.25.10.10">
    <property type="entry name" value="Leucine-rich Repeat Variant"/>
    <property type="match status" value="1"/>
</dbReference>
<sequence length="776" mass="87922">MSNLVKLKFRIATFTSEDNEFPVSELIKPGPQSKGWQSARFQDFPQTIIFQFICPVQIKQLQFLSHQSKISSRIEIFTYIPENPSTMPPIDQFKWKRLGYLSLDSNEKSNYQARELKSVFIDAKAMFLKISLNKCHANKHNMFNQVGLIAVNALGEELADYFSSSRKGFGGLDFDPVTSEKLKQLLIAKDRAVENEDFDEAKRLREVIERLKSLAQQLFQLEERKKIAIKNEDYDSAKVIKMEIERLRSVIMMPSENPTFYARPQSSGQPMGMTRSASRPVPAYQPPQTAPSDEFNSYTPVRPIKNDPYASQEIMSSRTQGGFSNKNPISYEERVIPTVASGRNPKPIYDEDDDEGPKNINKAPEPLGPQQAKLAGPFIHILTEELCKCIFSKTWQLREEGLDKIMNEVTGSTSEILIDLEDFEIYLGVLGAVRHTIGDKVAQVVLKSMSLLNLLIKSIPPSRGFIRGDISEFIQTILAILLDKIGDSNARVKEMAEQAYMTLSHSEIVGINLSVQTILKPSKEKSISQKHILGKLNLLTIIVEEFRIDNSNVPFNPVVEYALSSFSNSNSEIRNSAQNLLMKIYCCVGSKLLNLIADNKSLRPAQIDTLNKGFSELETGAYQEPKVQTRQPVRNDKETRETRDFREQKPAMCEFCGKNDSSFAKQDALDIHYWKDCLMLVACLQCSQVVEVLHLNMHMLRECELSELVDQCPRCKEAINLDDFEMHVEEQACLAAKPPGKANRCPLCHDDVEPGQNGWIKHILKEGCPNNDRSNY</sequence>
<dbReference type="InterPro" id="IPR048739">
    <property type="entry name" value="CEP104_N"/>
</dbReference>
<dbReference type="PROSITE" id="PS50151">
    <property type="entry name" value="UVR"/>
    <property type="match status" value="1"/>
</dbReference>
<dbReference type="GO" id="GO:0005929">
    <property type="term" value="C:cilium"/>
    <property type="evidence" value="ECO:0007669"/>
    <property type="project" value="TreeGrafter"/>
</dbReference>
<dbReference type="Proteomes" id="UP000187209">
    <property type="component" value="Unassembled WGS sequence"/>
</dbReference>
<dbReference type="SUPFAM" id="SSF49785">
    <property type="entry name" value="Galactose-binding domain-like"/>
    <property type="match status" value="1"/>
</dbReference>
<dbReference type="Pfam" id="PF21038">
    <property type="entry name" value="CEP104_N"/>
    <property type="match status" value="1"/>
</dbReference>
<dbReference type="InterPro" id="IPR034085">
    <property type="entry name" value="TOG"/>
</dbReference>
<dbReference type="InterPro" id="IPR001943">
    <property type="entry name" value="UVR_dom"/>
</dbReference>
<dbReference type="EMBL" id="MPUH01000733">
    <property type="protein sequence ID" value="OMJ74720.1"/>
    <property type="molecule type" value="Genomic_DNA"/>
</dbReference>
<feature type="compositionally biased region" description="Polar residues" evidence="2">
    <location>
        <begin position="290"/>
        <end position="299"/>
    </location>
</feature>
<proteinExistence type="predicted"/>
<dbReference type="InterPro" id="IPR048738">
    <property type="entry name" value="CEP104_Znf"/>
</dbReference>
<evidence type="ECO:0000313" key="5">
    <source>
        <dbReference type="Proteomes" id="UP000187209"/>
    </source>
</evidence>
<organism evidence="4 5">
    <name type="scientific">Stentor coeruleus</name>
    <dbReference type="NCBI Taxonomy" id="5963"/>
    <lineage>
        <taxon>Eukaryota</taxon>
        <taxon>Sar</taxon>
        <taxon>Alveolata</taxon>
        <taxon>Ciliophora</taxon>
        <taxon>Postciliodesmatophora</taxon>
        <taxon>Heterotrichea</taxon>
        <taxon>Heterotrichida</taxon>
        <taxon>Stentoridae</taxon>
        <taxon>Stentor</taxon>
    </lineage>
</organism>
<accession>A0A1R2BD93</accession>
<dbReference type="Pfam" id="PF21040">
    <property type="entry name" value="CEP104-like_TOG"/>
    <property type="match status" value="1"/>
</dbReference>
<dbReference type="Pfam" id="PF21039">
    <property type="entry name" value="CEP104_ZnF"/>
    <property type="match status" value="1"/>
</dbReference>
<dbReference type="SMART" id="SM01349">
    <property type="entry name" value="TOG"/>
    <property type="match status" value="1"/>
</dbReference>
<protein>
    <recommendedName>
        <fullName evidence="3">UVR domain-containing protein</fullName>
    </recommendedName>
</protein>
<evidence type="ECO:0000256" key="2">
    <source>
        <dbReference type="SAM" id="MobiDB-lite"/>
    </source>
</evidence>
<evidence type="ECO:0000256" key="1">
    <source>
        <dbReference type="SAM" id="Coils"/>
    </source>
</evidence>
<comment type="caution">
    <text evidence="4">The sequence shown here is derived from an EMBL/GenBank/DDBJ whole genome shotgun (WGS) entry which is preliminary data.</text>
</comment>
<dbReference type="InterPro" id="IPR008979">
    <property type="entry name" value="Galactose-bd-like_sf"/>
</dbReference>
<keyword evidence="1" id="KW-0175">Coiled coil</keyword>
<feature type="coiled-coil region" evidence="1">
    <location>
        <begin position="201"/>
        <end position="231"/>
    </location>
</feature>
<dbReference type="SUPFAM" id="SSF48371">
    <property type="entry name" value="ARM repeat"/>
    <property type="match status" value="1"/>
</dbReference>